<dbReference type="EMBL" id="JAVHNQ010000005">
    <property type="protein sequence ID" value="KAK6346737.1"/>
    <property type="molecule type" value="Genomic_DNA"/>
</dbReference>
<dbReference type="GO" id="GO:0005524">
    <property type="term" value="F:ATP binding"/>
    <property type="evidence" value="ECO:0007669"/>
    <property type="project" value="UniProtKB-KW"/>
</dbReference>
<name>A0AAV9UQ31_9PEZI</name>
<evidence type="ECO:0000256" key="2">
    <source>
        <dbReference type="ARBA" id="ARBA00007448"/>
    </source>
</evidence>
<comment type="subcellular location">
    <subcellularLocation>
        <location evidence="1">Mitochondrion inner membrane</location>
        <topology evidence="1">Single-pass membrane protein</topology>
    </subcellularLocation>
</comment>
<evidence type="ECO:0000256" key="9">
    <source>
        <dbReference type="ARBA" id="ARBA00023128"/>
    </source>
</evidence>
<dbReference type="PROSITE" id="PS00674">
    <property type="entry name" value="AAA"/>
    <property type="match status" value="1"/>
</dbReference>
<evidence type="ECO:0000256" key="1">
    <source>
        <dbReference type="ARBA" id="ARBA00004434"/>
    </source>
</evidence>
<dbReference type="Pfam" id="PF08740">
    <property type="entry name" value="BCS1_N"/>
    <property type="match status" value="1"/>
</dbReference>
<dbReference type="Pfam" id="PF25426">
    <property type="entry name" value="AAA_lid_BCS1"/>
    <property type="match status" value="1"/>
</dbReference>
<dbReference type="InterPro" id="IPR003593">
    <property type="entry name" value="AAA+_ATPase"/>
</dbReference>
<comment type="similarity">
    <text evidence="2">Belongs to the AAA ATPase family. BCS1 subfamily.</text>
</comment>
<keyword evidence="6" id="KW-0378">Hydrolase</keyword>
<evidence type="ECO:0000256" key="10">
    <source>
        <dbReference type="ARBA" id="ARBA00023136"/>
    </source>
</evidence>
<keyword evidence="9" id="KW-0496">Mitochondrion</keyword>
<comment type="caution">
    <text evidence="16">The sequence shown here is derived from an EMBL/GenBank/DDBJ whole genome shotgun (WGS) entry which is preliminary data.</text>
</comment>
<comment type="catalytic activity">
    <reaction evidence="11">
        <text>ATP + H2O = ADP + phosphate + H(+)</text>
        <dbReference type="Rhea" id="RHEA:13065"/>
        <dbReference type="ChEBI" id="CHEBI:15377"/>
        <dbReference type="ChEBI" id="CHEBI:15378"/>
        <dbReference type="ChEBI" id="CHEBI:30616"/>
        <dbReference type="ChEBI" id="CHEBI:43474"/>
        <dbReference type="ChEBI" id="CHEBI:456216"/>
    </reaction>
    <physiologicalReaction direction="left-to-right" evidence="11">
        <dbReference type="Rhea" id="RHEA:13066"/>
    </physiologicalReaction>
</comment>
<evidence type="ECO:0000256" key="6">
    <source>
        <dbReference type="ARBA" id="ARBA00022801"/>
    </source>
</evidence>
<evidence type="ECO:0000256" key="5">
    <source>
        <dbReference type="ARBA" id="ARBA00022792"/>
    </source>
</evidence>
<protein>
    <submittedName>
        <fullName evidence="16">Uncharacterized protein</fullName>
    </submittedName>
</protein>
<dbReference type="SUPFAM" id="SSF52540">
    <property type="entry name" value="P-loop containing nucleoside triphosphate hydrolases"/>
    <property type="match status" value="1"/>
</dbReference>
<organism evidence="16 17">
    <name type="scientific">Orbilia brochopaga</name>
    <dbReference type="NCBI Taxonomy" id="3140254"/>
    <lineage>
        <taxon>Eukaryota</taxon>
        <taxon>Fungi</taxon>
        <taxon>Dikarya</taxon>
        <taxon>Ascomycota</taxon>
        <taxon>Pezizomycotina</taxon>
        <taxon>Orbiliomycetes</taxon>
        <taxon>Orbiliales</taxon>
        <taxon>Orbiliaceae</taxon>
        <taxon>Orbilia</taxon>
    </lineage>
</organism>
<evidence type="ECO:0000256" key="13">
    <source>
        <dbReference type="SAM" id="MobiDB-lite"/>
    </source>
</evidence>
<dbReference type="GO" id="GO:0005743">
    <property type="term" value="C:mitochondrial inner membrane"/>
    <property type="evidence" value="ECO:0007669"/>
    <property type="project" value="UniProtKB-SubCell"/>
</dbReference>
<evidence type="ECO:0000313" key="16">
    <source>
        <dbReference type="EMBL" id="KAK6346737.1"/>
    </source>
</evidence>
<proteinExistence type="inferred from homology"/>
<keyword evidence="8" id="KW-1133">Transmembrane helix</keyword>
<dbReference type="PANTHER" id="PTHR23070">
    <property type="entry name" value="BCS1 AAA-TYPE ATPASE"/>
    <property type="match status" value="1"/>
</dbReference>
<dbReference type="AlphaFoldDB" id="A0AAV9UQ31"/>
<dbReference type="Proteomes" id="UP001375240">
    <property type="component" value="Unassembled WGS sequence"/>
</dbReference>
<keyword evidence="10" id="KW-0472">Membrane</keyword>
<evidence type="ECO:0000256" key="4">
    <source>
        <dbReference type="ARBA" id="ARBA00022741"/>
    </source>
</evidence>
<feature type="domain" description="BCS1 N-terminal" evidence="15">
    <location>
        <begin position="55"/>
        <end position="250"/>
    </location>
</feature>
<dbReference type="InterPro" id="IPR003960">
    <property type="entry name" value="ATPase_AAA_CS"/>
</dbReference>
<evidence type="ECO:0000256" key="12">
    <source>
        <dbReference type="RuleBase" id="RU003651"/>
    </source>
</evidence>
<evidence type="ECO:0000259" key="15">
    <source>
        <dbReference type="SMART" id="SM01024"/>
    </source>
</evidence>
<evidence type="ECO:0000256" key="8">
    <source>
        <dbReference type="ARBA" id="ARBA00022989"/>
    </source>
</evidence>
<evidence type="ECO:0000256" key="3">
    <source>
        <dbReference type="ARBA" id="ARBA00022692"/>
    </source>
</evidence>
<evidence type="ECO:0000313" key="17">
    <source>
        <dbReference type="Proteomes" id="UP001375240"/>
    </source>
</evidence>
<accession>A0AAV9UQ31</accession>
<keyword evidence="7 12" id="KW-0067">ATP-binding</keyword>
<keyword evidence="17" id="KW-1185">Reference proteome</keyword>
<dbReference type="Pfam" id="PF00004">
    <property type="entry name" value="AAA"/>
    <property type="match status" value="2"/>
</dbReference>
<feature type="compositionally biased region" description="Basic and acidic residues" evidence="13">
    <location>
        <begin position="586"/>
        <end position="601"/>
    </location>
</feature>
<keyword evidence="3" id="KW-0812">Transmembrane</keyword>
<dbReference type="GO" id="GO:0016887">
    <property type="term" value="F:ATP hydrolysis activity"/>
    <property type="evidence" value="ECO:0007669"/>
    <property type="project" value="InterPro"/>
</dbReference>
<dbReference type="InterPro" id="IPR050747">
    <property type="entry name" value="Mitochondrial_chaperone_BCS1"/>
</dbReference>
<dbReference type="InterPro" id="IPR014851">
    <property type="entry name" value="BCS1_N"/>
</dbReference>
<reference evidence="16 17" key="1">
    <citation type="submission" date="2019-10" db="EMBL/GenBank/DDBJ databases">
        <authorList>
            <person name="Palmer J.M."/>
        </authorList>
    </citation>
    <scope>NUCLEOTIDE SEQUENCE [LARGE SCALE GENOMIC DNA]</scope>
    <source>
        <strain evidence="16 17">TWF696</strain>
    </source>
</reference>
<dbReference type="Gene3D" id="3.40.50.300">
    <property type="entry name" value="P-loop containing nucleotide triphosphate hydrolases"/>
    <property type="match status" value="1"/>
</dbReference>
<dbReference type="SMART" id="SM01024">
    <property type="entry name" value="BCS1_N"/>
    <property type="match status" value="1"/>
</dbReference>
<sequence>MEGISAVLPGLAASATGDPSDGFPGGQFIGNMLASVGFDPSLLVKISVTITIIASMFGFLSNAWEGITQMSRFFSENFISSATIRSTDEAYVYLMRFLYSHNISTDSRLFGVTCRRNQLNPNYREHVRWNGQEGETDTDGEGFSIVEDSLGPKLKYNAAPGFSHFFYKHRLFLMQRKLKDDYYGFEEPDVDLTLFTIGRSPAALRSLLEEARAEYLRDRQSNTLIHTIVASYPPNWSVGHPRPPRSLDSVIIKKHDKDRLLKDMREYLAPNTVNWYHKHGLPYRRGYLFYGLPGAGKTSLTMALAYELNLPIYCLSLASTMMSDDNLLGLFARLPKRCIVLMEDIDSAGIDKRPGAGTRLYTALTSQDDEDDDEDAEEDIKKREERKKLQAFKQESTVTLSGLLNAIDGISSHEGRILIMTTNYRQLLDEALIRPGRVDMEIKFDFADIEVLEGVFKGVYADPDDLPDFIRGKEKMTEEEQLKKFHEKLDKLAQEFASRVPSGKFSPAQVQGYLLGHKSDPEEAMDCLDDWLKSKLQEIDLLEEAEKKAKERLDRAMERKVKELQKKKKERLKQERKEREEEEEEERQKKEEEEKEEDLRKGLVRRGTS</sequence>
<feature type="domain" description="AAA+ ATPase" evidence="14">
    <location>
        <begin position="283"/>
        <end position="448"/>
    </location>
</feature>
<evidence type="ECO:0000256" key="7">
    <source>
        <dbReference type="ARBA" id="ARBA00022840"/>
    </source>
</evidence>
<keyword evidence="5" id="KW-0999">Mitochondrion inner membrane</keyword>
<dbReference type="InterPro" id="IPR027417">
    <property type="entry name" value="P-loop_NTPase"/>
</dbReference>
<dbReference type="InterPro" id="IPR003959">
    <property type="entry name" value="ATPase_AAA_core"/>
</dbReference>
<dbReference type="InterPro" id="IPR057495">
    <property type="entry name" value="AAA_lid_BCS1"/>
</dbReference>
<gene>
    <name evidence="16" type="ORF">TWF696_006849</name>
</gene>
<dbReference type="SMART" id="SM00382">
    <property type="entry name" value="AAA"/>
    <property type="match status" value="1"/>
</dbReference>
<keyword evidence="4 12" id="KW-0547">Nucleotide-binding</keyword>
<evidence type="ECO:0000256" key="11">
    <source>
        <dbReference type="ARBA" id="ARBA00048778"/>
    </source>
</evidence>
<evidence type="ECO:0000259" key="14">
    <source>
        <dbReference type="SMART" id="SM00382"/>
    </source>
</evidence>
<feature type="region of interest" description="Disordered" evidence="13">
    <location>
        <begin position="559"/>
        <end position="609"/>
    </location>
</feature>